<dbReference type="Gene3D" id="3.30.980.10">
    <property type="entry name" value="Threonyl-trna Synthetase, Chain A, domain 2"/>
    <property type="match status" value="1"/>
</dbReference>
<dbReference type="Gene3D" id="3.30.54.20">
    <property type="match status" value="1"/>
</dbReference>
<evidence type="ECO:0000256" key="4">
    <source>
        <dbReference type="ARBA" id="ARBA00022598"/>
    </source>
</evidence>
<feature type="binding site" evidence="13">
    <location>
        <position position="357"/>
    </location>
    <ligand>
        <name>Zn(2+)</name>
        <dbReference type="ChEBI" id="CHEBI:29105"/>
        <note>catalytic</note>
    </ligand>
</feature>
<keyword evidence="10 13" id="KW-0648">Protein biosynthesis</keyword>
<feature type="binding site" evidence="13">
    <location>
        <position position="482"/>
    </location>
    <ligand>
        <name>Zn(2+)</name>
        <dbReference type="ChEBI" id="CHEBI:29105"/>
        <note>catalytic</note>
    </ligand>
</feature>
<dbReference type="InterPro" id="IPR045864">
    <property type="entry name" value="aa-tRNA-synth_II/BPL/LPL"/>
</dbReference>
<dbReference type="Gene3D" id="3.40.50.800">
    <property type="entry name" value="Anticodon-binding domain"/>
    <property type="match status" value="1"/>
</dbReference>
<organism evidence="15">
    <name type="scientific">Candidatus Caldatribacterium californiense</name>
    <dbReference type="NCBI Taxonomy" id="1454726"/>
    <lineage>
        <taxon>Bacteria</taxon>
        <taxon>Pseudomonadati</taxon>
        <taxon>Atribacterota</taxon>
        <taxon>Atribacteria</taxon>
        <taxon>Atribacterales</taxon>
        <taxon>Candidatus Caldatribacteriaceae</taxon>
        <taxon>Candidatus Caldatribacterium</taxon>
    </lineage>
</organism>
<feature type="domain" description="Aminoacyl-transfer RNA synthetases class-II family profile" evidence="14">
    <location>
        <begin position="239"/>
        <end position="505"/>
    </location>
</feature>
<evidence type="ECO:0000259" key="14">
    <source>
        <dbReference type="PROSITE" id="PS50862"/>
    </source>
</evidence>
<evidence type="ECO:0000256" key="10">
    <source>
        <dbReference type="ARBA" id="ARBA00022917"/>
    </source>
</evidence>
<dbReference type="FunFam" id="3.40.50.800:FF:000001">
    <property type="entry name" value="Threonine--tRNA ligase"/>
    <property type="match status" value="1"/>
</dbReference>
<evidence type="ECO:0000256" key="2">
    <source>
        <dbReference type="ARBA" id="ARBA00022490"/>
    </source>
</evidence>
<dbReference type="SUPFAM" id="SSF55681">
    <property type="entry name" value="Class II aaRS and biotin synthetases"/>
    <property type="match status" value="1"/>
</dbReference>
<dbReference type="Gene3D" id="3.30.930.10">
    <property type="entry name" value="Bira Bifunctional Protein, Domain 2"/>
    <property type="match status" value="1"/>
</dbReference>
<dbReference type="CDD" id="cd00860">
    <property type="entry name" value="ThrRS_anticodon"/>
    <property type="match status" value="1"/>
</dbReference>
<dbReference type="Pfam" id="PF03129">
    <property type="entry name" value="HGTP_anticodon"/>
    <property type="match status" value="1"/>
</dbReference>
<dbReference type="GO" id="GO:0005737">
    <property type="term" value="C:cytoplasm"/>
    <property type="evidence" value="ECO:0007669"/>
    <property type="project" value="UniProtKB-SubCell"/>
</dbReference>
<dbReference type="InterPro" id="IPR002320">
    <property type="entry name" value="Thr-tRNA-ligase_IIa"/>
</dbReference>
<dbReference type="PANTHER" id="PTHR11451:SF44">
    <property type="entry name" value="THREONINE--TRNA LIGASE, CHLOROPLASTIC_MITOCHONDRIAL 2"/>
    <property type="match status" value="1"/>
</dbReference>
<dbReference type="FunFam" id="3.30.54.20:FF:000002">
    <property type="entry name" value="Threonine--tRNA ligase"/>
    <property type="match status" value="1"/>
</dbReference>
<dbReference type="EC" id="6.1.1.3" evidence="13"/>
<comment type="similarity">
    <text evidence="1 13">Belongs to the class-II aminoacyl-tRNA synthetase family.</text>
</comment>
<reference evidence="15" key="1">
    <citation type="journal article" date="2020" name="mSystems">
        <title>Genome- and Community-Level Interaction Insights into Carbon Utilization and Element Cycling Functions of Hydrothermarchaeota in Hydrothermal Sediment.</title>
        <authorList>
            <person name="Zhou Z."/>
            <person name="Liu Y."/>
            <person name="Xu W."/>
            <person name="Pan J."/>
            <person name="Luo Z.H."/>
            <person name="Li M."/>
        </authorList>
    </citation>
    <scope>NUCLEOTIDE SEQUENCE [LARGE SCALE GENOMIC DNA]</scope>
    <source>
        <strain evidence="15">SpSt-747</strain>
    </source>
</reference>
<evidence type="ECO:0000256" key="9">
    <source>
        <dbReference type="ARBA" id="ARBA00022884"/>
    </source>
</evidence>
<dbReference type="FunFam" id="3.30.980.10:FF:000005">
    <property type="entry name" value="Threonyl-tRNA synthetase, mitochondrial"/>
    <property type="match status" value="1"/>
</dbReference>
<dbReference type="SUPFAM" id="SSF55186">
    <property type="entry name" value="ThrRS/AlaRS common domain"/>
    <property type="match status" value="1"/>
</dbReference>
<keyword evidence="8 13" id="KW-0067">ATP-binding</keyword>
<dbReference type="PROSITE" id="PS50862">
    <property type="entry name" value="AA_TRNA_LIGASE_II"/>
    <property type="match status" value="1"/>
</dbReference>
<dbReference type="EMBL" id="DTFV01000008">
    <property type="protein sequence ID" value="HGI29803.1"/>
    <property type="molecule type" value="Genomic_DNA"/>
</dbReference>
<comment type="subcellular location">
    <subcellularLocation>
        <location evidence="13">Cytoplasm</location>
    </subcellularLocation>
</comment>
<dbReference type="SMART" id="SM00863">
    <property type="entry name" value="tRNA_SAD"/>
    <property type="match status" value="1"/>
</dbReference>
<dbReference type="GO" id="GO:0000049">
    <property type="term" value="F:tRNA binding"/>
    <property type="evidence" value="ECO:0007669"/>
    <property type="project" value="UniProtKB-KW"/>
</dbReference>
<keyword evidence="6 13" id="KW-0547">Nucleotide-binding</keyword>
<evidence type="ECO:0000256" key="11">
    <source>
        <dbReference type="ARBA" id="ARBA00023146"/>
    </source>
</evidence>
<dbReference type="InterPro" id="IPR018163">
    <property type="entry name" value="Thr/Ala-tRNA-synth_IIc_edit"/>
</dbReference>
<dbReference type="InterPro" id="IPR002314">
    <property type="entry name" value="aa-tRNA-synt_IIb"/>
</dbReference>
<protein>
    <recommendedName>
        <fullName evidence="13">Threonine--tRNA ligase</fullName>
        <ecNumber evidence="13">6.1.1.3</ecNumber>
    </recommendedName>
    <alternativeName>
        <fullName evidence="13">Threonyl-tRNA synthetase</fullName>
        <shortName evidence="13">ThrRS</shortName>
    </alternativeName>
</protein>
<dbReference type="InterPro" id="IPR006195">
    <property type="entry name" value="aa-tRNA-synth_II"/>
</dbReference>
<proteinExistence type="inferred from homology"/>
<dbReference type="Pfam" id="PF07973">
    <property type="entry name" value="tRNA_SAD"/>
    <property type="match status" value="1"/>
</dbReference>
<dbReference type="PANTHER" id="PTHR11451">
    <property type="entry name" value="THREONINE-TRNA LIGASE"/>
    <property type="match status" value="1"/>
</dbReference>
<dbReference type="GO" id="GO:0006435">
    <property type="term" value="P:threonyl-tRNA aminoacylation"/>
    <property type="evidence" value="ECO:0007669"/>
    <property type="project" value="UniProtKB-UniRule"/>
</dbReference>
<evidence type="ECO:0000256" key="12">
    <source>
        <dbReference type="ARBA" id="ARBA00049515"/>
    </source>
</evidence>
<evidence type="ECO:0000256" key="1">
    <source>
        <dbReference type="ARBA" id="ARBA00008226"/>
    </source>
</evidence>
<dbReference type="InterPro" id="IPR033728">
    <property type="entry name" value="ThrRS_core"/>
</dbReference>
<evidence type="ECO:0000313" key="15">
    <source>
        <dbReference type="EMBL" id="HGI29803.1"/>
    </source>
</evidence>
<evidence type="ECO:0000256" key="3">
    <source>
        <dbReference type="ARBA" id="ARBA00022555"/>
    </source>
</evidence>
<evidence type="ECO:0000256" key="8">
    <source>
        <dbReference type="ARBA" id="ARBA00022840"/>
    </source>
</evidence>
<dbReference type="SUPFAM" id="SSF52954">
    <property type="entry name" value="Class II aaRS ABD-related"/>
    <property type="match status" value="1"/>
</dbReference>
<comment type="subunit">
    <text evidence="13">Homodimer.</text>
</comment>
<gene>
    <name evidence="13 15" type="primary">thrS</name>
    <name evidence="15" type="ORF">ENV30_00580</name>
</gene>
<dbReference type="GO" id="GO:0004829">
    <property type="term" value="F:threonine-tRNA ligase activity"/>
    <property type="evidence" value="ECO:0007669"/>
    <property type="project" value="UniProtKB-UniRule"/>
</dbReference>
<dbReference type="InterPro" id="IPR004154">
    <property type="entry name" value="Anticodon-bd"/>
</dbReference>
<evidence type="ECO:0000256" key="13">
    <source>
        <dbReference type="HAMAP-Rule" id="MF_00184"/>
    </source>
</evidence>
<comment type="caution">
    <text evidence="15">The sequence shown here is derived from an EMBL/GenBank/DDBJ whole genome shotgun (WGS) entry which is preliminary data.</text>
</comment>
<dbReference type="PRINTS" id="PR01047">
    <property type="entry name" value="TRNASYNTHTHR"/>
</dbReference>
<keyword evidence="7 13" id="KW-0862">Zinc</keyword>
<dbReference type="GO" id="GO:0005524">
    <property type="term" value="F:ATP binding"/>
    <property type="evidence" value="ECO:0007669"/>
    <property type="project" value="UniProtKB-UniRule"/>
</dbReference>
<keyword evidence="2 13" id="KW-0963">Cytoplasm</keyword>
<dbReference type="GO" id="GO:0046872">
    <property type="term" value="F:metal ion binding"/>
    <property type="evidence" value="ECO:0007669"/>
    <property type="project" value="UniProtKB-KW"/>
</dbReference>
<dbReference type="InterPro" id="IPR047246">
    <property type="entry name" value="ThrRS_anticodon"/>
</dbReference>
<dbReference type="NCBIfam" id="TIGR00418">
    <property type="entry name" value="thrS"/>
    <property type="match status" value="1"/>
</dbReference>
<dbReference type="FunFam" id="3.30.930.10:FF:000002">
    <property type="entry name" value="Threonine--tRNA ligase"/>
    <property type="match status" value="1"/>
</dbReference>
<dbReference type="Pfam" id="PF00587">
    <property type="entry name" value="tRNA-synt_2b"/>
    <property type="match status" value="1"/>
</dbReference>
<evidence type="ECO:0000256" key="5">
    <source>
        <dbReference type="ARBA" id="ARBA00022723"/>
    </source>
</evidence>
<accession>A0A7V4DCY7</accession>
<name>A0A7V4DCY7_9BACT</name>
<keyword evidence="4 13" id="KW-0436">Ligase</keyword>
<dbReference type="CDD" id="cd00771">
    <property type="entry name" value="ThrRS_core"/>
    <property type="match status" value="1"/>
</dbReference>
<keyword evidence="11 13" id="KW-0030">Aminoacyl-tRNA synthetase</keyword>
<dbReference type="AlphaFoldDB" id="A0A7V4DCY7"/>
<keyword evidence="5 13" id="KW-0479">Metal-binding</keyword>
<evidence type="ECO:0000256" key="7">
    <source>
        <dbReference type="ARBA" id="ARBA00022833"/>
    </source>
</evidence>
<dbReference type="InterPro" id="IPR036621">
    <property type="entry name" value="Anticodon-bd_dom_sf"/>
</dbReference>
<comment type="caution">
    <text evidence="13">Lacks conserved residue(s) required for the propagation of feature annotation.</text>
</comment>
<comment type="catalytic activity">
    <reaction evidence="12 13">
        <text>tRNA(Thr) + L-threonine + ATP = L-threonyl-tRNA(Thr) + AMP + diphosphate + H(+)</text>
        <dbReference type="Rhea" id="RHEA:24624"/>
        <dbReference type="Rhea" id="RHEA-COMP:9670"/>
        <dbReference type="Rhea" id="RHEA-COMP:9704"/>
        <dbReference type="ChEBI" id="CHEBI:15378"/>
        <dbReference type="ChEBI" id="CHEBI:30616"/>
        <dbReference type="ChEBI" id="CHEBI:33019"/>
        <dbReference type="ChEBI" id="CHEBI:57926"/>
        <dbReference type="ChEBI" id="CHEBI:78442"/>
        <dbReference type="ChEBI" id="CHEBI:78534"/>
        <dbReference type="ChEBI" id="CHEBI:456215"/>
        <dbReference type="EC" id="6.1.1.3"/>
    </reaction>
</comment>
<comment type="cofactor">
    <cofactor evidence="13">
        <name>Zn(2+)</name>
        <dbReference type="ChEBI" id="CHEBI:29105"/>
    </cofactor>
    <text evidence="13">Binds 1 zinc ion per subunit.</text>
</comment>
<dbReference type="InterPro" id="IPR012947">
    <property type="entry name" value="tRNA_SAD"/>
</dbReference>
<evidence type="ECO:0000256" key="6">
    <source>
        <dbReference type="ARBA" id="ARBA00022741"/>
    </source>
</evidence>
<keyword evidence="9 13" id="KW-0694">RNA-binding</keyword>
<keyword evidence="3 13" id="KW-0820">tRNA-binding</keyword>
<dbReference type="HAMAP" id="MF_00184">
    <property type="entry name" value="Thr_tRNA_synth"/>
    <property type="match status" value="1"/>
</dbReference>
<sequence length="609" mass="70922">MEEKPQSALAAVTEDGRLVDLGDGVRNERIARYVSFEDREGKAVYWHSTSHIMAQAVKRLFPEAKLGVGPAIEEGFYYDFDLPQTLSEEDLPRIEEEMRRIIEEDIPFRRREVSKDEAREIFAARGEKYKLEILDEIEDDTVSIYEQGEFIDLCRGPHVPTTSYIKAFKLLSVSGAHWRGKEGNPMLQRIYGISFDSEEKLKAYLERLEEAKRRDHRRLGRDLDLFSLHEEGPGFPFFHPRGMVVINTLLDLWRKEHRKRGYQEIRTPIILERSLWERSGHWDHYRENMYFTTIDNREFAIKPMNCPGGILVFQSRLRSYRELPLRMAELGIVHRHELSGVLHGLMRVRAFTQDDAHIYMEPHQVKQEIIGVIDLALYFYRLFRFEYEVELSTRPEKSIGSDEMWEMATSALREALEEVGIPYTVNEGEGAFYGPKIDFHLRDCLGRRWQCGTIQLDFAMPEKFDLVYIGADGERHRPVMLHRTILGSIERFLGILIEHFAGAFPVWLSPVQVAVLPVAERHIPYAREVADLLAQRDIRVECDEENATLGAKIRKAELGKVPYILVVGDREVEHRTVSVRRRRVGNLGNMELEGFLRHLQQEIEEKTVD</sequence>
<feature type="binding site" evidence="13">
    <location>
        <position position="306"/>
    </location>
    <ligand>
        <name>Zn(2+)</name>
        <dbReference type="ChEBI" id="CHEBI:29105"/>
        <note>catalytic</note>
    </ligand>
</feature>